<gene>
    <name evidence="2" type="ORF">X975_26818</name>
</gene>
<proteinExistence type="predicted"/>
<sequence>PLHANPPPDLPCRSLTTSTALPHQRDVSGAHPIVSRLRSRLDHVRGGVKSSPFHLIPLITAQCSSFVLSQPKSPIRRSPNYRLVIPSRKSTQHTLRAQYDALNFPTTTAFN</sequence>
<accession>A0A087UD33</accession>
<reference evidence="2 3" key="1">
    <citation type="submission" date="2013-11" db="EMBL/GenBank/DDBJ databases">
        <title>Genome sequencing of Stegodyphus mimosarum.</title>
        <authorList>
            <person name="Bechsgaard J."/>
        </authorList>
    </citation>
    <scope>NUCLEOTIDE SEQUENCE [LARGE SCALE GENOMIC DNA]</scope>
</reference>
<evidence type="ECO:0000313" key="3">
    <source>
        <dbReference type="Proteomes" id="UP000054359"/>
    </source>
</evidence>
<protein>
    <submittedName>
        <fullName evidence="2">Uncharacterized protein</fullName>
    </submittedName>
</protein>
<feature type="compositionally biased region" description="Pro residues" evidence="1">
    <location>
        <begin position="1"/>
        <end position="10"/>
    </location>
</feature>
<feature type="non-terminal residue" evidence="2">
    <location>
        <position position="1"/>
    </location>
</feature>
<feature type="region of interest" description="Disordered" evidence="1">
    <location>
        <begin position="1"/>
        <end position="32"/>
    </location>
</feature>
<feature type="non-terminal residue" evidence="2">
    <location>
        <position position="111"/>
    </location>
</feature>
<keyword evidence="3" id="KW-1185">Reference proteome</keyword>
<evidence type="ECO:0000313" key="2">
    <source>
        <dbReference type="EMBL" id="KFM75272.1"/>
    </source>
</evidence>
<organism evidence="2 3">
    <name type="scientific">Stegodyphus mimosarum</name>
    <name type="common">African social velvet spider</name>
    <dbReference type="NCBI Taxonomy" id="407821"/>
    <lineage>
        <taxon>Eukaryota</taxon>
        <taxon>Metazoa</taxon>
        <taxon>Ecdysozoa</taxon>
        <taxon>Arthropoda</taxon>
        <taxon>Chelicerata</taxon>
        <taxon>Arachnida</taxon>
        <taxon>Araneae</taxon>
        <taxon>Araneomorphae</taxon>
        <taxon>Entelegynae</taxon>
        <taxon>Eresoidea</taxon>
        <taxon>Eresidae</taxon>
        <taxon>Stegodyphus</taxon>
    </lineage>
</organism>
<dbReference type="AlphaFoldDB" id="A0A087UD33"/>
<name>A0A087UD33_STEMI</name>
<dbReference type="Proteomes" id="UP000054359">
    <property type="component" value="Unassembled WGS sequence"/>
</dbReference>
<dbReference type="EMBL" id="KK119279">
    <property type="protein sequence ID" value="KFM75272.1"/>
    <property type="molecule type" value="Genomic_DNA"/>
</dbReference>
<evidence type="ECO:0000256" key="1">
    <source>
        <dbReference type="SAM" id="MobiDB-lite"/>
    </source>
</evidence>